<comment type="subcellular location">
    <subcellularLocation>
        <location evidence="1">Membrane</location>
        <topology evidence="1">Multi-pass membrane protein</topology>
    </subcellularLocation>
</comment>
<feature type="transmembrane region" description="Helical" evidence="6">
    <location>
        <begin position="227"/>
        <end position="248"/>
    </location>
</feature>
<evidence type="ECO:0000256" key="1">
    <source>
        <dbReference type="ARBA" id="ARBA00004141"/>
    </source>
</evidence>
<evidence type="ECO:0000256" key="5">
    <source>
        <dbReference type="ARBA" id="ARBA00023136"/>
    </source>
</evidence>
<gene>
    <name evidence="8" type="ORF">ILUMI_23913</name>
</gene>
<dbReference type="GO" id="GO:0022857">
    <property type="term" value="F:transmembrane transporter activity"/>
    <property type="evidence" value="ECO:0007669"/>
    <property type="project" value="InterPro"/>
</dbReference>
<feature type="transmembrane region" description="Helical" evidence="6">
    <location>
        <begin position="288"/>
        <end position="307"/>
    </location>
</feature>
<feature type="transmembrane region" description="Helical" evidence="6">
    <location>
        <begin position="153"/>
        <end position="175"/>
    </location>
</feature>
<dbReference type="GO" id="GO:0016020">
    <property type="term" value="C:membrane"/>
    <property type="evidence" value="ECO:0007669"/>
    <property type="project" value="UniProtKB-SubCell"/>
</dbReference>
<evidence type="ECO:0000259" key="7">
    <source>
        <dbReference type="PROSITE" id="PS50850"/>
    </source>
</evidence>
<evidence type="ECO:0000256" key="4">
    <source>
        <dbReference type="ARBA" id="ARBA00022989"/>
    </source>
</evidence>
<dbReference type="Pfam" id="PF07690">
    <property type="entry name" value="MFS_1"/>
    <property type="match status" value="2"/>
</dbReference>
<keyword evidence="2" id="KW-0813">Transport</keyword>
<protein>
    <recommendedName>
        <fullName evidence="7">Major facilitator superfamily (MFS) profile domain-containing protein</fullName>
    </recommendedName>
</protein>
<dbReference type="OrthoDB" id="440553at2759"/>
<evidence type="ECO:0000313" key="8">
    <source>
        <dbReference type="EMBL" id="KAF2882245.1"/>
    </source>
</evidence>
<keyword evidence="3 6" id="KW-0812">Transmembrane</keyword>
<dbReference type="InterPro" id="IPR020846">
    <property type="entry name" value="MFS_dom"/>
</dbReference>
<accession>A0A8K0C767</accession>
<dbReference type="PRINTS" id="PR01035">
    <property type="entry name" value="TCRTETA"/>
</dbReference>
<dbReference type="InterPro" id="IPR001958">
    <property type="entry name" value="Tet-R_TetA/multi-R_MdtG-like"/>
</dbReference>
<feature type="transmembrane region" description="Helical" evidence="6">
    <location>
        <begin position="35"/>
        <end position="56"/>
    </location>
</feature>
<dbReference type="InterPro" id="IPR011701">
    <property type="entry name" value="MFS"/>
</dbReference>
<dbReference type="PANTHER" id="PTHR23504:SF14">
    <property type="entry name" value="MAJOR FACILITATOR SUPERFAMILY DOMAIN-CONTAINING PROTEIN 9"/>
    <property type="match status" value="1"/>
</dbReference>
<feature type="transmembrane region" description="Helical" evidence="6">
    <location>
        <begin position="68"/>
        <end position="93"/>
    </location>
</feature>
<dbReference type="EMBL" id="VTPC01090634">
    <property type="protein sequence ID" value="KAF2882245.1"/>
    <property type="molecule type" value="Genomic_DNA"/>
</dbReference>
<feature type="transmembrane region" description="Helical" evidence="6">
    <location>
        <begin position="347"/>
        <end position="367"/>
    </location>
</feature>
<evidence type="ECO:0000256" key="6">
    <source>
        <dbReference type="SAM" id="Phobius"/>
    </source>
</evidence>
<sequence length="410" mass="44969">MSMKIIYLINFLDYLGMAFVFPLMNPHILSLGGSLSLVGLLHSLSSGAQLFASPVIGSWSDTRGRKLLLVITLCIVFISNVLSGLSSIPIFFLSRILYGIVHQTDPLLRALIADIVPQEGLTDVFNNIMATAGLAFIIGPIIGGALYELLGNFVYISIILCTLDIITISTTFYFIEEKEKVKAKESNDKQSNNKTFLQSISDDLSKVFSDLGNVNWSKYGDILAIRFFCECSFSSVIMNMGVILMQKFSMSRGYMGLAIAFFSVNLIISTFISSFLIQRFYKSDKSGYLRILQASIVLTLSFCVMIFTNTAIMYLSVFVPLCAAKALFDSTWMEVLSSRTTESDKGVMMGAATSMISLSGLICPLVGGFVGDFIGVNALLILPLIPAIIEIVLIKKVKHRIVAVAPEKND</sequence>
<evidence type="ECO:0000313" key="9">
    <source>
        <dbReference type="Proteomes" id="UP000801492"/>
    </source>
</evidence>
<keyword evidence="9" id="KW-1185">Reference proteome</keyword>
<comment type="caution">
    <text evidence="8">The sequence shown here is derived from an EMBL/GenBank/DDBJ whole genome shotgun (WGS) entry which is preliminary data.</text>
</comment>
<dbReference type="PANTHER" id="PTHR23504">
    <property type="entry name" value="MAJOR FACILITATOR SUPERFAMILY DOMAIN-CONTAINING PROTEIN 10"/>
    <property type="match status" value="1"/>
</dbReference>
<proteinExistence type="predicted"/>
<keyword evidence="4 6" id="KW-1133">Transmembrane helix</keyword>
<feature type="transmembrane region" description="Helical" evidence="6">
    <location>
        <begin position="6"/>
        <end position="23"/>
    </location>
</feature>
<dbReference type="PROSITE" id="PS50850">
    <property type="entry name" value="MFS"/>
    <property type="match status" value="1"/>
</dbReference>
<evidence type="ECO:0000256" key="3">
    <source>
        <dbReference type="ARBA" id="ARBA00022692"/>
    </source>
</evidence>
<organism evidence="8 9">
    <name type="scientific">Ignelater luminosus</name>
    <name type="common">Cucubano</name>
    <name type="synonym">Pyrophorus luminosus</name>
    <dbReference type="NCBI Taxonomy" id="2038154"/>
    <lineage>
        <taxon>Eukaryota</taxon>
        <taxon>Metazoa</taxon>
        <taxon>Ecdysozoa</taxon>
        <taxon>Arthropoda</taxon>
        <taxon>Hexapoda</taxon>
        <taxon>Insecta</taxon>
        <taxon>Pterygota</taxon>
        <taxon>Neoptera</taxon>
        <taxon>Endopterygota</taxon>
        <taxon>Coleoptera</taxon>
        <taxon>Polyphaga</taxon>
        <taxon>Elateriformia</taxon>
        <taxon>Elateroidea</taxon>
        <taxon>Elateridae</taxon>
        <taxon>Agrypninae</taxon>
        <taxon>Pyrophorini</taxon>
        <taxon>Ignelater</taxon>
    </lineage>
</organism>
<dbReference type="SUPFAM" id="SSF103473">
    <property type="entry name" value="MFS general substrate transporter"/>
    <property type="match status" value="1"/>
</dbReference>
<feature type="domain" description="Major facilitator superfamily (MFS) profile" evidence="7">
    <location>
        <begin position="2"/>
        <end position="398"/>
    </location>
</feature>
<feature type="transmembrane region" description="Helical" evidence="6">
    <location>
        <begin position="128"/>
        <end position="147"/>
    </location>
</feature>
<reference evidence="8" key="1">
    <citation type="submission" date="2019-08" db="EMBL/GenBank/DDBJ databases">
        <title>The genome of the North American firefly Photinus pyralis.</title>
        <authorList>
            <consortium name="Photinus pyralis genome working group"/>
            <person name="Fallon T.R."/>
            <person name="Sander Lower S.E."/>
            <person name="Weng J.-K."/>
        </authorList>
    </citation>
    <scope>NUCLEOTIDE SEQUENCE</scope>
    <source>
        <strain evidence="8">TRF0915ILg1</strain>
        <tissue evidence="8">Whole body</tissue>
    </source>
</reference>
<feature type="transmembrane region" description="Helical" evidence="6">
    <location>
        <begin position="254"/>
        <end position="276"/>
    </location>
</feature>
<dbReference type="Gene3D" id="1.20.1250.20">
    <property type="entry name" value="MFS general substrate transporter like domains"/>
    <property type="match status" value="1"/>
</dbReference>
<feature type="transmembrane region" description="Helical" evidence="6">
    <location>
        <begin position="373"/>
        <end position="394"/>
    </location>
</feature>
<dbReference type="Proteomes" id="UP000801492">
    <property type="component" value="Unassembled WGS sequence"/>
</dbReference>
<name>A0A8K0C767_IGNLU</name>
<evidence type="ECO:0000256" key="2">
    <source>
        <dbReference type="ARBA" id="ARBA00022448"/>
    </source>
</evidence>
<keyword evidence="5 6" id="KW-0472">Membrane</keyword>
<dbReference type="AlphaFoldDB" id="A0A8K0C767"/>
<dbReference type="InterPro" id="IPR036259">
    <property type="entry name" value="MFS_trans_sf"/>
</dbReference>